<dbReference type="RefSeq" id="WP_146961562.1">
    <property type="nucleotide sequence ID" value="NZ_CP042467.1"/>
</dbReference>
<dbReference type="KEGG" id="bbae:FRD01_16480"/>
<reference evidence="2 3" key="1">
    <citation type="submission" date="2019-08" db="EMBL/GenBank/DDBJ databases">
        <authorList>
            <person name="Liang Q."/>
        </authorList>
    </citation>
    <scope>NUCLEOTIDE SEQUENCE [LARGE SCALE GENOMIC DNA]</scope>
    <source>
        <strain evidence="2 3">V1718</strain>
    </source>
</reference>
<evidence type="ECO:0008006" key="4">
    <source>
        <dbReference type="Google" id="ProtNLM"/>
    </source>
</evidence>
<keyword evidence="3" id="KW-1185">Reference proteome</keyword>
<name>A0A5B8XTC0_9DELT</name>
<protein>
    <recommendedName>
        <fullName evidence="4">Lipoprotein</fullName>
    </recommendedName>
</protein>
<feature type="signal peptide" evidence="1">
    <location>
        <begin position="1"/>
        <end position="20"/>
    </location>
</feature>
<dbReference type="AlphaFoldDB" id="A0A5B8XTC0"/>
<sequence>MSRLLRLGLVFGSISLAACAGSDERPDFMESEFATMADPVEVEWSTWTPAVGVPIPDEVLSGWTAFDSAFVPASPDAELAWASVHSVLGLLGDGKPKFSMVMSELEGATGPDLTFVVDKSGREGLLARWRTRTASGLEPQLSVLLARETGETEPSEITVWLDTGAKEGGQSTLRWKREAAWQFGQAEQLQADVDVADTGDAAQTAAVIIDGLWWPFAEEKYVDKAGRWANSETRVEPSNAGLELKDRSIDQVLSDTHFPPRLTL</sequence>
<dbReference type="EMBL" id="CP042467">
    <property type="protein sequence ID" value="QED28805.1"/>
    <property type="molecule type" value="Genomic_DNA"/>
</dbReference>
<accession>A0A5B8XTC0</accession>
<dbReference type="PROSITE" id="PS51257">
    <property type="entry name" value="PROKAR_LIPOPROTEIN"/>
    <property type="match status" value="1"/>
</dbReference>
<keyword evidence="1" id="KW-0732">Signal</keyword>
<evidence type="ECO:0000313" key="3">
    <source>
        <dbReference type="Proteomes" id="UP000321595"/>
    </source>
</evidence>
<organism evidence="2 3">
    <name type="scientific">Microvenator marinus</name>
    <dbReference type="NCBI Taxonomy" id="2600177"/>
    <lineage>
        <taxon>Bacteria</taxon>
        <taxon>Deltaproteobacteria</taxon>
        <taxon>Bradymonadales</taxon>
        <taxon>Microvenatoraceae</taxon>
        <taxon>Microvenator</taxon>
    </lineage>
</organism>
<dbReference type="Proteomes" id="UP000321595">
    <property type="component" value="Chromosome"/>
</dbReference>
<proteinExistence type="predicted"/>
<evidence type="ECO:0000313" key="2">
    <source>
        <dbReference type="EMBL" id="QED28805.1"/>
    </source>
</evidence>
<gene>
    <name evidence="2" type="ORF">FRD01_16480</name>
</gene>
<evidence type="ECO:0000256" key="1">
    <source>
        <dbReference type="SAM" id="SignalP"/>
    </source>
</evidence>
<feature type="chain" id="PRO_5022851823" description="Lipoprotein" evidence="1">
    <location>
        <begin position="21"/>
        <end position="264"/>
    </location>
</feature>